<organism evidence="2 3">
    <name type="scientific">Silvanigrella paludirubra</name>
    <dbReference type="NCBI Taxonomy" id="2499159"/>
    <lineage>
        <taxon>Bacteria</taxon>
        <taxon>Pseudomonadati</taxon>
        <taxon>Bdellovibrionota</taxon>
        <taxon>Oligoflexia</taxon>
        <taxon>Silvanigrellales</taxon>
        <taxon>Silvanigrellaceae</taxon>
        <taxon>Silvanigrella</taxon>
    </lineage>
</organism>
<proteinExistence type="predicted"/>
<evidence type="ECO:0000313" key="3">
    <source>
        <dbReference type="Proteomes" id="UP000437748"/>
    </source>
</evidence>
<dbReference type="OrthoDB" id="9809485at2"/>
<dbReference type="AlphaFoldDB" id="A0A6N6VTA3"/>
<protein>
    <submittedName>
        <fullName evidence="2">RNHCP domain-containing protein</fullName>
    </submittedName>
</protein>
<accession>A0A6N6VTA3</accession>
<reference evidence="2 3" key="1">
    <citation type="submission" date="2019-10" db="EMBL/GenBank/DDBJ databases">
        <title>New species of Slilvanegrellaceae.</title>
        <authorList>
            <person name="Pitt A."/>
            <person name="Hahn M.W."/>
        </authorList>
    </citation>
    <scope>NUCLEOTIDE SEQUENCE [LARGE SCALE GENOMIC DNA]</scope>
    <source>
        <strain evidence="2 3">SP-Ram-0.45-NSY-1</strain>
    </source>
</reference>
<dbReference type="EMBL" id="WFLM01000003">
    <property type="protein sequence ID" value="KAB8039210.1"/>
    <property type="molecule type" value="Genomic_DNA"/>
</dbReference>
<dbReference type="RefSeq" id="WP_153420609.1">
    <property type="nucleotide sequence ID" value="NZ_WFLM01000003.1"/>
</dbReference>
<feature type="domain" description="RNHCP" evidence="1">
    <location>
        <begin position="12"/>
        <end position="94"/>
    </location>
</feature>
<comment type="caution">
    <text evidence="2">The sequence shown here is derived from an EMBL/GenBank/DDBJ whole genome shotgun (WGS) entry which is preliminary data.</text>
</comment>
<keyword evidence="3" id="KW-1185">Reference proteome</keyword>
<evidence type="ECO:0000259" key="1">
    <source>
        <dbReference type="Pfam" id="PF12647"/>
    </source>
</evidence>
<gene>
    <name evidence="2" type="ORF">GCL60_10175</name>
</gene>
<dbReference type="Pfam" id="PF12647">
    <property type="entry name" value="RNHCP"/>
    <property type="match status" value="1"/>
</dbReference>
<dbReference type="InterPro" id="IPR024439">
    <property type="entry name" value="RNHCP"/>
</dbReference>
<evidence type="ECO:0000313" key="2">
    <source>
        <dbReference type="EMBL" id="KAB8039210.1"/>
    </source>
</evidence>
<sequence length="114" mass="13021">MSLDDPIFTKINESFTCLNCHFSVPQAQSTCRDHCPKCLFSIHVDNNPGDRASECKGTLKPVAWSMHKKKGYMIHYICMKCSEEKRNKFLENDSFIADDFNILLKLSGVTKIKS</sequence>
<dbReference type="Proteomes" id="UP000437748">
    <property type="component" value="Unassembled WGS sequence"/>
</dbReference>
<name>A0A6N6VTA3_9BACT</name>